<keyword evidence="3" id="KW-0378">Hydrolase</keyword>
<sequence>MKLFLGGGGDREDSIELDKKFVASLDLSKPLLYIPIAINTEKHPYSGCIEWLFGTLDPLGVKNIVMWVEDDLKQKQEEDFEQFSGVYIGGGNTFKLLKELKEFGTFEILRKLAEKDVPIYGGSAGAIIFAKTIIPALSADENNVGLTDFSGFNLINDYDMWCHYEDTYDGMIKDYMNKYNLGKIAAIPINAGLYVTNESTETVGSQVKVFERDNIIILNPGDLIL</sequence>
<comment type="similarity">
    <text evidence="1">Belongs to the peptidase S51 family.</text>
</comment>
<dbReference type="Gene3D" id="3.40.50.880">
    <property type="match status" value="1"/>
</dbReference>
<dbReference type="PANTHER" id="PTHR20842">
    <property type="entry name" value="PROTEASE S51 ALPHA-ASPARTYL DIPEPTIDASE"/>
    <property type="match status" value="1"/>
</dbReference>
<dbReference type="PANTHER" id="PTHR20842:SF0">
    <property type="entry name" value="ALPHA-ASPARTYL DIPEPTIDASE"/>
    <property type="match status" value="1"/>
</dbReference>
<organism evidence="5 6">
    <name type="scientific">Candidatus Zambryskibacteria bacterium RIFOXYC1_FULL_39_10</name>
    <dbReference type="NCBI Taxonomy" id="1802779"/>
    <lineage>
        <taxon>Bacteria</taxon>
        <taxon>Candidatus Zambryskiibacteriota</taxon>
    </lineage>
</organism>
<comment type="caution">
    <text evidence="5">The sequence shown here is derived from an EMBL/GenBank/DDBJ whole genome shotgun (WGS) entry which is preliminary data.</text>
</comment>
<keyword evidence="4" id="KW-0720">Serine protease</keyword>
<keyword evidence="2" id="KW-0645">Protease</keyword>
<evidence type="ECO:0000256" key="1">
    <source>
        <dbReference type="ARBA" id="ARBA00006534"/>
    </source>
</evidence>
<evidence type="ECO:0008006" key="7">
    <source>
        <dbReference type="Google" id="ProtNLM"/>
    </source>
</evidence>
<evidence type="ECO:0000256" key="4">
    <source>
        <dbReference type="ARBA" id="ARBA00022825"/>
    </source>
</evidence>
<protein>
    <recommendedName>
        <fullName evidence="7">Peptidase E</fullName>
    </recommendedName>
</protein>
<dbReference type="EMBL" id="MHWW01000018">
    <property type="protein sequence ID" value="OHB14611.1"/>
    <property type="molecule type" value="Genomic_DNA"/>
</dbReference>
<evidence type="ECO:0000256" key="3">
    <source>
        <dbReference type="ARBA" id="ARBA00022801"/>
    </source>
</evidence>
<dbReference type="AlphaFoldDB" id="A0A1G2UZ11"/>
<evidence type="ECO:0000313" key="5">
    <source>
        <dbReference type="EMBL" id="OHB14611.1"/>
    </source>
</evidence>
<dbReference type="SUPFAM" id="SSF52317">
    <property type="entry name" value="Class I glutamine amidotransferase-like"/>
    <property type="match status" value="1"/>
</dbReference>
<dbReference type="GO" id="GO:0006508">
    <property type="term" value="P:proteolysis"/>
    <property type="evidence" value="ECO:0007669"/>
    <property type="project" value="UniProtKB-KW"/>
</dbReference>
<proteinExistence type="inferred from homology"/>
<dbReference type="InterPro" id="IPR029062">
    <property type="entry name" value="Class_I_gatase-like"/>
</dbReference>
<dbReference type="Pfam" id="PF03575">
    <property type="entry name" value="Peptidase_S51"/>
    <property type="match status" value="1"/>
</dbReference>
<evidence type="ECO:0000256" key="2">
    <source>
        <dbReference type="ARBA" id="ARBA00022670"/>
    </source>
</evidence>
<dbReference type="Proteomes" id="UP000177697">
    <property type="component" value="Unassembled WGS sequence"/>
</dbReference>
<dbReference type="InterPro" id="IPR005320">
    <property type="entry name" value="Peptidase_S51"/>
</dbReference>
<accession>A0A1G2UZ11</accession>
<evidence type="ECO:0000313" key="6">
    <source>
        <dbReference type="Proteomes" id="UP000177697"/>
    </source>
</evidence>
<dbReference type="GO" id="GO:0008236">
    <property type="term" value="F:serine-type peptidase activity"/>
    <property type="evidence" value="ECO:0007669"/>
    <property type="project" value="UniProtKB-KW"/>
</dbReference>
<reference evidence="5 6" key="1">
    <citation type="journal article" date="2016" name="Nat. Commun.">
        <title>Thousands of microbial genomes shed light on interconnected biogeochemical processes in an aquifer system.</title>
        <authorList>
            <person name="Anantharaman K."/>
            <person name="Brown C.T."/>
            <person name="Hug L.A."/>
            <person name="Sharon I."/>
            <person name="Castelle C.J."/>
            <person name="Probst A.J."/>
            <person name="Thomas B.C."/>
            <person name="Singh A."/>
            <person name="Wilkins M.J."/>
            <person name="Karaoz U."/>
            <person name="Brodie E.L."/>
            <person name="Williams K.H."/>
            <person name="Hubbard S.S."/>
            <person name="Banfield J.F."/>
        </authorList>
    </citation>
    <scope>NUCLEOTIDE SEQUENCE [LARGE SCALE GENOMIC DNA]</scope>
</reference>
<name>A0A1G2UZ11_9BACT</name>
<gene>
    <name evidence="5" type="ORF">A2431_04135</name>
</gene>